<evidence type="ECO:0000313" key="1">
    <source>
        <dbReference type="EMBL" id="MDQ0178474.1"/>
    </source>
</evidence>
<proteinExistence type="predicted"/>
<organism evidence="1 2">
    <name type="scientific">Bacillus chungangensis</name>
    <dbReference type="NCBI Taxonomy" id="587633"/>
    <lineage>
        <taxon>Bacteria</taxon>
        <taxon>Bacillati</taxon>
        <taxon>Bacillota</taxon>
        <taxon>Bacilli</taxon>
        <taxon>Bacillales</taxon>
        <taxon>Bacillaceae</taxon>
        <taxon>Bacillus</taxon>
    </lineage>
</organism>
<accession>A0ABT9WZB3</accession>
<protein>
    <recommendedName>
        <fullName evidence="3">Transcriptional regulator</fullName>
    </recommendedName>
</protein>
<evidence type="ECO:0000313" key="2">
    <source>
        <dbReference type="Proteomes" id="UP001223586"/>
    </source>
</evidence>
<keyword evidence="2" id="KW-1185">Reference proteome</keyword>
<dbReference type="EMBL" id="JAUSTT010000046">
    <property type="protein sequence ID" value="MDQ0178474.1"/>
    <property type="molecule type" value="Genomic_DNA"/>
</dbReference>
<gene>
    <name evidence="1" type="ORF">J2S08_004381</name>
</gene>
<reference evidence="1 2" key="1">
    <citation type="submission" date="2023-07" db="EMBL/GenBank/DDBJ databases">
        <title>Genomic Encyclopedia of Type Strains, Phase IV (KMG-IV): sequencing the most valuable type-strain genomes for metagenomic binning, comparative biology and taxonomic classification.</title>
        <authorList>
            <person name="Goeker M."/>
        </authorList>
    </citation>
    <scope>NUCLEOTIDE SEQUENCE [LARGE SCALE GENOMIC DNA]</scope>
    <source>
        <strain evidence="1 2">DSM 23837</strain>
    </source>
</reference>
<comment type="caution">
    <text evidence="1">The sequence shown here is derived from an EMBL/GenBank/DDBJ whole genome shotgun (WGS) entry which is preliminary data.</text>
</comment>
<name>A0ABT9WZB3_9BACI</name>
<dbReference type="Proteomes" id="UP001223586">
    <property type="component" value="Unassembled WGS sequence"/>
</dbReference>
<evidence type="ECO:0008006" key="3">
    <source>
        <dbReference type="Google" id="ProtNLM"/>
    </source>
</evidence>
<sequence>MEKEAKIRSNAQREVMLTALREAGDKGVLNSKLKEISNNYTSRTAELAKAGYIIDCLNLGGGLYKYILRYEPKIPRVQQRAIEMFWDILENEYNGIANKEVLEEIFHKYNLNVVRNWGANRQKKKIA</sequence>
<dbReference type="RefSeq" id="WP_307233331.1">
    <property type="nucleotide sequence ID" value="NZ_JAUSTT010000046.1"/>
</dbReference>